<protein>
    <submittedName>
        <fullName evidence="1">Uncharacterized protein</fullName>
    </submittedName>
</protein>
<proteinExistence type="predicted"/>
<dbReference type="AlphaFoldDB" id="W0FP82"/>
<reference evidence="1" key="1">
    <citation type="journal article" date="2013" name="PLoS ONE">
        <title>Metagenomic insights into the carbohydrate-active enzymes carried by the microorganisms adhering to solid digesta in the rumen of cows.</title>
        <authorList>
            <person name="Wang L."/>
            <person name="Hatem A."/>
            <person name="Catalyurek U.V."/>
            <person name="Morrison M."/>
            <person name="Yu Z."/>
        </authorList>
    </citation>
    <scope>NUCLEOTIDE SEQUENCE</scope>
</reference>
<accession>W0FP82</accession>
<evidence type="ECO:0000313" key="1">
    <source>
        <dbReference type="EMBL" id="AHF24805.1"/>
    </source>
</evidence>
<dbReference type="EMBL" id="KC246806">
    <property type="protein sequence ID" value="AHF24805.1"/>
    <property type="molecule type" value="Genomic_DNA"/>
</dbReference>
<sequence length="349" mass="38341">MAQTNKTIAMSAEVLDKLPKGTLNELVSAMQEQIGSAKLDKEAREELKEKLGVDDKVANAWNTAGDVLKMVDTAEVLASRPDLAKRGVDTVLGVVGAIFPVALIGKTLLAEVPEETYAKIISILSLGDPVHLARTVTGIAGAKTLQNAVELSQYAESLLDKPEAYESSLVIVAKDELLAQAMAQLIDRTDDTEDNVVGTKDGSVYVIVADEKFYQKVLAGRVAGQKKLFIGNIKSSENVRKSSVKHFEAYGVSYGWGGTDAYISNEVKALDKKTDYEAFLKEIEQIDFDRLDKGDARFKMNLVSAAKIAFATPILLKDLYDYQVRVTRQQLIYGIYKMYVEDLDRFLNG</sequence>
<organism evidence="1">
    <name type="scientific">uncultured bacterium Contig1758</name>
    <dbReference type="NCBI Taxonomy" id="1393501"/>
    <lineage>
        <taxon>Bacteria</taxon>
        <taxon>environmental samples</taxon>
    </lineage>
</organism>
<name>W0FP82_9BACT</name>